<dbReference type="STRING" id="675120.N1PC90"/>
<accession>N1PC90</accession>
<sequence>MHFNAAAVLALLPALSLAAVLSPRFPRNAGNTPGSNMCDASTFNDGTTYDIPQAPVADCRNLVNSIDTSQTFTAEHSWSRPWTYGRCAFNVRVIAGSDAGLVGGADAADLLNDSSRKFGESGSYSCRGSYGQVVSAEGEVDCNAENGGRVRVEWVVADSSYNPRNDE</sequence>
<dbReference type="Proteomes" id="UP000016933">
    <property type="component" value="Unassembled WGS sequence"/>
</dbReference>
<keyword evidence="1" id="KW-0732">Signal</keyword>
<dbReference type="InterPro" id="IPR029226">
    <property type="entry name" value="Ecp2-like"/>
</dbReference>
<reference evidence="3 4" key="2">
    <citation type="journal article" date="2012" name="PLoS Pathog.">
        <title>Diverse lifestyles and strategies of plant pathogenesis encoded in the genomes of eighteen Dothideomycetes fungi.</title>
        <authorList>
            <person name="Ohm R.A."/>
            <person name="Feau N."/>
            <person name="Henrissat B."/>
            <person name="Schoch C.L."/>
            <person name="Horwitz B.A."/>
            <person name="Barry K.W."/>
            <person name="Condon B.J."/>
            <person name="Copeland A.C."/>
            <person name="Dhillon B."/>
            <person name="Glaser F."/>
            <person name="Hesse C.N."/>
            <person name="Kosti I."/>
            <person name="LaButti K."/>
            <person name="Lindquist E.A."/>
            <person name="Lucas S."/>
            <person name="Salamov A.A."/>
            <person name="Bradshaw R.E."/>
            <person name="Ciuffetti L."/>
            <person name="Hamelin R.C."/>
            <person name="Kema G.H.J."/>
            <person name="Lawrence C."/>
            <person name="Scott J.A."/>
            <person name="Spatafora J.W."/>
            <person name="Turgeon B.G."/>
            <person name="de Wit P.J.G.M."/>
            <person name="Zhong S."/>
            <person name="Goodwin S.B."/>
            <person name="Grigoriev I.V."/>
        </authorList>
    </citation>
    <scope>NUCLEOTIDE SEQUENCE [LARGE SCALE GENOMIC DNA]</scope>
    <source>
        <strain evidence="4">NZE10 / CBS 128990</strain>
    </source>
</reference>
<reference evidence="4" key="1">
    <citation type="journal article" date="2012" name="PLoS Genet.">
        <title>The genomes of the fungal plant pathogens Cladosporium fulvum and Dothistroma septosporum reveal adaptation to different hosts and lifestyles but also signatures of common ancestry.</title>
        <authorList>
            <person name="de Wit P.J.G.M."/>
            <person name="van der Burgt A."/>
            <person name="Oekmen B."/>
            <person name="Stergiopoulos I."/>
            <person name="Abd-Elsalam K.A."/>
            <person name="Aerts A.L."/>
            <person name="Bahkali A.H."/>
            <person name="Beenen H.G."/>
            <person name="Chettri P."/>
            <person name="Cox M.P."/>
            <person name="Datema E."/>
            <person name="de Vries R.P."/>
            <person name="Dhillon B."/>
            <person name="Ganley A.R."/>
            <person name="Griffiths S.A."/>
            <person name="Guo Y."/>
            <person name="Hamelin R.C."/>
            <person name="Henrissat B."/>
            <person name="Kabir M.S."/>
            <person name="Jashni M.K."/>
            <person name="Kema G."/>
            <person name="Klaubauf S."/>
            <person name="Lapidus A."/>
            <person name="Levasseur A."/>
            <person name="Lindquist E."/>
            <person name="Mehrabi R."/>
            <person name="Ohm R.A."/>
            <person name="Owen T.J."/>
            <person name="Salamov A."/>
            <person name="Schwelm A."/>
            <person name="Schijlen E."/>
            <person name="Sun H."/>
            <person name="van den Burg H.A."/>
            <person name="van Ham R.C.H.J."/>
            <person name="Zhang S."/>
            <person name="Goodwin S.B."/>
            <person name="Grigoriev I.V."/>
            <person name="Collemare J."/>
            <person name="Bradshaw R.E."/>
        </authorList>
    </citation>
    <scope>NUCLEOTIDE SEQUENCE [LARGE SCALE GENOMIC DNA]</scope>
    <source>
        <strain evidence="4">NZE10 / CBS 128990</strain>
    </source>
</reference>
<evidence type="ECO:0000256" key="1">
    <source>
        <dbReference type="SAM" id="SignalP"/>
    </source>
</evidence>
<protein>
    <submittedName>
        <fullName evidence="3">Extracellular protein</fullName>
    </submittedName>
</protein>
<feature type="signal peptide" evidence="1">
    <location>
        <begin position="1"/>
        <end position="18"/>
    </location>
</feature>
<dbReference type="HOGENOM" id="CLU_1644458_0_0_1"/>
<feature type="chain" id="PRO_5004109640" evidence="1">
    <location>
        <begin position="19"/>
        <end position="167"/>
    </location>
</feature>
<organism evidence="3 4">
    <name type="scientific">Dothistroma septosporum (strain NZE10 / CBS 128990)</name>
    <name type="common">Red band needle blight fungus</name>
    <name type="synonym">Mycosphaerella pini</name>
    <dbReference type="NCBI Taxonomy" id="675120"/>
    <lineage>
        <taxon>Eukaryota</taxon>
        <taxon>Fungi</taxon>
        <taxon>Dikarya</taxon>
        <taxon>Ascomycota</taxon>
        <taxon>Pezizomycotina</taxon>
        <taxon>Dothideomycetes</taxon>
        <taxon>Dothideomycetidae</taxon>
        <taxon>Mycosphaerellales</taxon>
        <taxon>Mycosphaerellaceae</taxon>
        <taxon>Dothistroma</taxon>
    </lineage>
</organism>
<feature type="domain" description="Ecp2 effector protein-like" evidence="2">
    <location>
        <begin position="37"/>
        <end position="142"/>
    </location>
</feature>
<dbReference type="OrthoDB" id="73875at2759"/>
<evidence type="ECO:0000259" key="2">
    <source>
        <dbReference type="Pfam" id="PF14856"/>
    </source>
</evidence>
<evidence type="ECO:0000313" key="4">
    <source>
        <dbReference type="Proteomes" id="UP000016933"/>
    </source>
</evidence>
<dbReference type="Pfam" id="PF14856">
    <property type="entry name" value="Hce2"/>
    <property type="match status" value="1"/>
</dbReference>
<name>N1PC90_DOTSN</name>
<keyword evidence="4" id="KW-1185">Reference proteome</keyword>
<dbReference type="OMA" id="CAFNVRV"/>
<dbReference type="eggNOG" id="ENOG502R1CX">
    <property type="taxonomic scope" value="Eukaryota"/>
</dbReference>
<dbReference type="EMBL" id="KB446544">
    <property type="protein sequence ID" value="EME39817.1"/>
    <property type="molecule type" value="Genomic_DNA"/>
</dbReference>
<dbReference type="AlphaFoldDB" id="N1PC90"/>
<gene>
    <name evidence="3" type="primary">ecp2-1</name>
    <name evidence="3" type="ORF">DOTSEDRAFT_158381</name>
</gene>
<evidence type="ECO:0000313" key="3">
    <source>
        <dbReference type="EMBL" id="EME39817.1"/>
    </source>
</evidence>
<proteinExistence type="predicted"/>